<keyword evidence="5" id="KW-1133">Transmembrane helix</keyword>
<dbReference type="EnsemblMetazoa" id="RPRC014597-RA">
    <property type="protein sequence ID" value="RPRC014597-PA"/>
    <property type="gene ID" value="RPRC014597"/>
</dbReference>
<dbReference type="CDD" id="cd18605">
    <property type="entry name" value="ABC_6TM_MRP7_D2_like"/>
    <property type="match status" value="1"/>
</dbReference>
<sequence length="338" mass="37978">MELESDGPFDTIKGSKLARSVSKDSLLNEEERATGSLEFQVYGSYFLAIGICLWPLILASMVLMQGSKNAVDWWLSYWVTNFSNSSSNHSHEIFFIEVDSNNETKYFIIIYATIAGFNTIFTLLRAFIFAYGGTIAMTIYGLPWICLVLTPLVPLYHNLQQHYRLTSRELKRLMSITLSPLYGHFTETLQGLATIRAFGATSRFRRDNACWLEANQKAQLSSSAAAQWLSLRLQLIGVAMITGVGMLAMIQHNLDFAQPGFIGLAISYALTLTGSLGGVVNAFVETEREMVSVERVRQYLKEEHDGLEGEQCVSFVSPPFSWPSRGVVSFSNVFFRYR</sequence>
<evidence type="ECO:0000256" key="3">
    <source>
        <dbReference type="ARBA" id="ARBA00022741"/>
    </source>
</evidence>
<dbReference type="GO" id="GO:0140359">
    <property type="term" value="F:ABC-type transporter activity"/>
    <property type="evidence" value="ECO:0007669"/>
    <property type="project" value="InterPro"/>
</dbReference>
<dbReference type="InterPro" id="IPR011527">
    <property type="entry name" value="ABC1_TM_dom"/>
</dbReference>
<dbReference type="PROSITE" id="PS50929">
    <property type="entry name" value="ABC_TM1F"/>
    <property type="match status" value="1"/>
</dbReference>
<evidence type="ECO:0000313" key="7">
    <source>
        <dbReference type="EnsemblMetazoa" id="RPRC014597-PA"/>
    </source>
</evidence>
<keyword evidence="8" id="KW-1185">Reference proteome</keyword>
<dbReference type="HOGENOM" id="CLU_822115_0_0_1"/>
<dbReference type="GO" id="GO:0005524">
    <property type="term" value="F:ATP binding"/>
    <property type="evidence" value="ECO:0007669"/>
    <property type="project" value="UniProtKB-KW"/>
</dbReference>
<evidence type="ECO:0000256" key="1">
    <source>
        <dbReference type="ARBA" id="ARBA00022448"/>
    </source>
</evidence>
<dbReference type="InterPro" id="IPR036640">
    <property type="entry name" value="ABC1_TM_sf"/>
</dbReference>
<keyword evidence="4" id="KW-0067">ATP-binding</keyword>
<dbReference type="GO" id="GO:0016020">
    <property type="term" value="C:membrane"/>
    <property type="evidence" value="ECO:0007669"/>
    <property type="project" value="InterPro"/>
</dbReference>
<dbReference type="Gene3D" id="1.20.1560.10">
    <property type="entry name" value="ABC transporter type 1, transmembrane domain"/>
    <property type="match status" value="1"/>
</dbReference>
<dbReference type="Proteomes" id="UP000015103">
    <property type="component" value="Unassembled WGS sequence"/>
</dbReference>
<evidence type="ECO:0000256" key="4">
    <source>
        <dbReference type="ARBA" id="ARBA00022840"/>
    </source>
</evidence>
<dbReference type="EMBL" id="ACPB03017576">
    <property type="status" value="NOT_ANNOTATED_CDS"/>
    <property type="molecule type" value="Genomic_DNA"/>
</dbReference>
<keyword evidence="3" id="KW-0547">Nucleotide-binding</keyword>
<proteinExistence type="predicted"/>
<dbReference type="InterPro" id="IPR050173">
    <property type="entry name" value="ABC_transporter_C-like"/>
</dbReference>
<dbReference type="STRING" id="13249.T1IE77"/>
<dbReference type="SUPFAM" id="SSF90123">
    <property type="entry name" value="ABC transporter transmembrane region"/>
    <property type="match status" value="1"/>
</dbReference>
<keyword evidence="6" id="KW-0472">Membrane</keyword>
<dbReference type="Pfam" id="PF00664">
    <property type="entry name" value="ABC_membrane"/>
    <property type="match status" value="1"/>
</dbReference>
<dbReference type="eggNOG" id="KOG0054">
    <property type="taxonomic scope" value="Eukaryota"/>
</dbReference>
<dbReference type="PANTHER" id="PTHR24223">
    <property type="entry name" value="ATP-BINDING CASSETTE SUB-FAMILY C"/>
    <property type="match status" value="1"/>
</dbReference>
<accession>T1IE77</accession>
<dbReference type="EMBL" id="ACPB03017577">
    <property type="status" value="NOT_ANNOTATED_CDS"/>
    <property type="molecule type" value="Genomic_DNA"/>
</dbReference>
<dbReference type="AlphaFoldDB" id="T1IE77"/>
<dbReference type="PANTHER" id="PTHR24223:SF330">
    <property type="entry name" value="ATP-BINDING CASSETTE SUB-FAMILY C MEMBER 10"/>
    <property type="match status" value="1"/>
</dbReference>
<dbReference type="VEuPathDB" id="VectorBase:RPRC014597"/>
<name>T1IE77_RHOPR</name>
<evidence type="ECO:0000256" key="6">
    <source>
        <dbReference type="ARBA" id="ARBA00023136"/>
    </source>
</evidence>
<evidence type="ECO:0000256" key="2">
    <source>
        <dbReference type="ARBA" id="ARBA00022692"/>
    </source>
</evidence>
<organism evidence="7 8">
    <name type="scientific">Rhodnius prolixus</name>
    <name type="common">Triatomid bug</name>
    <dbReference type="NCBI Taxonomy" id="13249"/>
    <lineage>
        <taxon>Eukaryota</taxon>
        <taxon>Metazoa</taxon>
        <taxon>Ecdysozoa</taxon>
        <taxon>Arthropoda</taxon>
        <taxon>Hexapoda</taxon>
        <taxon>Insecta</taxon>
        <taxon>Pterygota</taxon>
        <taxon>Neoptera</taxon>
        <taxon>Paraneoptera</taxon>
        <taxon>Hemiptera</taxon>
        <taxon>Heteroptera</taxon>
        <taxon>Panheteroptera</taxon>
        <taxon>Cimicomorpha</taxon>
        <taxon>Reduviidae</taxon>
        <taxon>Triatominae</taxon>
        <taxon>Rhodnius</taxon>
    </lineage>
</organism>
<reference evidence="7" key="1">
    <citation type="submission" date="2015-05" db="UniProtKB">
        <authorList>
            <consortium name="EnsemblMetazoa"/>
        </authorList>
    </citation>
    <scope>IDENTIFICATION</scope>
</reference>
<keyword evidence="1" id="KW-0813">Transport</keyword>
<evidence type="ECO:0000256" key="5">
    <source>
        <dbReference type="ARBA" id="ARBA00022989"/>
    </source>
</evidence>
<protein>
    <submittedName>
        <fullName evidence="7">ABC transmembrane type-1 domain-containing protein</fullName>
    </submittedName>
</protein>
<evidence type="ECO:0000313" key="8">
    <source>
        <dbReference type="Proteomes" id="UP000015103"/>
    </source>
</evidence>
<keyword evidence="2" id="KW-0812">Transmembrane</keyword>
<dbReference type="InParanoid" id="T1IE77"/>